<gene>
    <name evidence="5" type="ORF">BD809_101372</name>
</gene>
<evidence type="ECO:0000313" key="6">
    <source>
        <dbReference type="Proteomes" id="UP000324376"/>
    </source>
</evidence>
<organism evidence="5 6">
    <name type="scientific">Aquimarina intermedia</name>
    <dbReference type="NCBI Taxonomy" id="350814"/>
    <lineage>
        <taxon>Bacteria</taxon>
        <taxon>Pseudomonadati</taxon>
        <taxon>Bacteroidota</taxon>
        <taxon>Flavobacteriia</taxon>
        <taxon>Flavobacteriales</taxon>
        <taxon>Flavobacteriaceae</taxon>
        <taxon>Aquimarina</taxon>
    </lineage>
</organism>
<dbReference type="AlphaFoldDB" id="A0A5S5CCW5"/>
<proteinExistence type="predicted"/>
<dbReference type="GO" id="GO:0009279">
    <property type="term" value="C:cell outer membrane"/>
    <property type="evidence" value="ECO:0007669"/>
    <property type="project" value="TreeGrafter"/>
</dbReference>
<dbReference type="Gene3D" id="1.25.40.10">
    <property type="entry name" value="Tetratricopeptide repeat domain"/>
    <property type="match status" value="2"/>
</dbReference>
<feature type="signal peptide" evidence="4">
    <location>
        <begin position="1"/>
        <end position="23"/>
    </location>
</feature>
<dbReference type="InterPro" id="IPR019734">
    <property type="entry name" value="TPR_rpt"/>
</dbReference>
<dbReference type="EMBL" id="VNHU01000001">
    <property type="protein sequence ID" value="TYP77221.1"/>
    <property type="molecule type" value="Genomic_DNA"/>
</dbReference>
<dbReference type="InterPro" id="IPR050498">
    <property type="entry name" value="Ycf3"/>
</dbReference>
<dbReference type="SUPFAM" id="SSF48452">
    <property type="entry name" value="TPR-like"/>
    <property type="match status" value="2"/>
</dbReference>
<dbReference type="InterPro" id="IPR011990">
    <property type="entry name" value="TPR-like_helical_dom_sf"/>
</dbReference>
<protein>
    <submittedName>
        <fullName evidence="5">Tetratricopeptide repeat protein</fullName>
    </submittedName>
</protein>
<dbReference type="PROSITE" id="PS50005">
    <property type="entry name" value="TPR"/>
    <property type="match status" value="1"/>
</dbReference>
<dbReference type="GO" id="GO:0046813">
    <property type="term" value="P:receptor-mediated virion attachment to host cell"/>
    <property type="evidence" value="ECO:0007669"/>
    <property type="project" value="TreeGrafter"/>
</dbReference>
<feature type="chain" id="PRO_5024358993" evidence="4">
    <location>
        <begin position="24"/>
        <end position="389"/>
    </location>
</feature>
<keyword evidence="6" id="KW-1185">Reference proteome</keyword>
<dbReference type="Pfam" id="PF13432">
    <property type="entry name" value="TPR_16"/>
    <property type="match status" value="1"/>
</dbReference>
<keyword evidence="1" id="KW-0677">Repeat</keyword>
<dbReference type="Proteomes" id="UP000324376">
    <property type="component" value="Unassembled WGS sequence"/>
</dbReference>
<evidence type="ECO:0000313" key="5">
    <source>
        <dbReference type="EMBL" id="TYP77221.1"/>
    </source>
</evidence>
<dbReference type="PANTHER" id="PTHR44858">
    <property type="entry name" value="TETRATRICOPEPTIDE REPEAT PROTEIN 6"/>
    <property type="match status" value="1"/>
</dbReference>
<reference evidence="5 6" key="1">
    <citation type="submission" date="2019-07" db="EMBL/GenBank/DDBJ databases">
        <title>Genomic Encyclopedia of Archaeal and Bacterial Type Strains, Phase II (KMG-II): from individual species to whole genera.</title>
        <authorList>
            <person name="Goeker M."/>
        </authorList>
    </citation>
    <scope>NUCLEOTIDE SEQUENCE [LARGE SCALE GENOMIC DNA]</scope>
    <source>
        <strain evidence="5 6">DSM 17527</strain>
    </source>
</reference>
<keyword evidence="4" id="KW-0732">Signal</keyword>
<keyword evidence="2 3" id="KW-0802">TPR repeat</keyword>
<accession>A0A5S5CCW5</accession>
<feature type="repeat" description="TPR" evidence="3">
    <location>
        <begin position="259"/>
        <end position="292"/>
    </location>
</feature>
<dbReference type="Pfam" id="PF13174">
    <property type="entry name" value="TPR_6"/>
    <property type="match status" value="1"/>
</dbReference>
<evidence type="ECO:0000256" key="4">
    <source>
        <dbReference type="SAM" id="SignalP"/>
    </source>
</evidence>
<evidence type="ECO:0000256" key="3">
    <source>
        <dbReference type="PROSITE-ProRule" id="PRU00339"/>
    </source>
</evidence>
<comment type="caution">
    <text evidence="5">The sequence shown here is derived from an EMBL/GenBank/DDBJ whole genome shotgun (WGS) entry which is preliminary data.</text>
</comment>
<dbReference type="SMART" id="SM00028">
    <property type="entry name" value="TPR"/>
    <property type="match status" value="6"/>
</dbReference>
<dbReference type="PANTHER" id="PTHR44858:SF1">
    <property type="entry name" value="UDP-N-ACETYLGLUCOSAMINE--PEPTIDE N-ACETYLGLUCOSAMINYLTRANSFERASE SPINDLY-RELATED"/>
    <property type="match status" value="1"/>
</dbReference>
<evidence type="ECO:0000256" key="1">
    <source>
        <dbReference type="ARBA" id="ARBA00022737"/>
    </source>
</evidence>
<dbReference type="Pfam" id="PF13181">
    <property type="entry name" value="TPR_8"/>
    <property type="match status" value="1"/>
</dbReference>
<evidence type="ECO:0000256" key="2">
    <source>
        <dbReference type="ARBA" id="ARBA00022803"/>
    </source>
</evidence>
<sequence length="389" mass="45424">MRFKNFNYLKLLVLCCIFTASQAQQDAIKKADSLFRVGAYASAIAIYNNTGQLNSNLHSKIAKAHNANGNHGKAIYHYEEAIRSTNTSAVLLQNELARLYYKTKRFETADSLYAMLADNYPTNPDFQYHLGLIKENSRDSIAMSYYSKAFHLDSTHQKSCVKIAASYLRKRAYKKVDSLISIGLNSYPDNIELISLRAQNEMLQQHYSNAILHFQRLLTLNQQNEYIHSSLGHCYNRSYQFKLAIKHYTLALSYDNQNSTYYTHLAFAHNKESKLKEAIEHYRTAIQLKRPSIDEELFQIAMMYRHQENWKNAIAHMKIYLKEAPDSHRGHYQLALFYDAYYKDPELKIKQYESYTNRFKNDKNTQYFINIAATRLKKLREQAVEASKK</sequence>
<name>A0A5S5CCW5_9FLAO</name>